<evidence type="ECO:0000313" key="2">
    <source>
        <dbReference type="EMBL" id="CUH47308.1"/>
    </source>
</evidence>
<feature type="chain" id="PRO_5006015489" evidence="1">
    <location>
        <begin position="25"/>
        <end position="150"/>
    </location>
</feature>
<reference evidence="2 3" key="1">
    <citation type="submission" date="2015-09" db="EMBL/GenBank/DDBJ databases">
        <authorList>
            <consortium name="Swine Surveillance"/>
        </authorList>
    </citation>
    <scope>NUCLEOTIDE SEQUENCE [LARGE SCALE GENOMIC DNA]</scope>
    <source>
        <strain evidence="2 3">CECT 4292</strain>
    </source>
</reference>
<protein>
    <submittedName>
        <fullName evidence="2">Uncharacterized protein</fullName>
    </submittedName>
</protein>
<organism evidence="2 3">
    <name type="scientific">Ruegeria atlantica</name>
    <dbReference type="NCBI Taxonomy" id="81569"/>
    <lineage>
        <taxon>Bacteria</taxon>
        <taxon>Pseudomonadati</taxon>
        <taxon>Pseudomonadota</taxon>
        <taxon>Alphaproteobacteria</taxon>
        <taxon>Rhodobacterales</taxon>
        <taxon>Roseobacteraceae</taxon>
        <taxon>Ruegeria</taxon>
    </lineage>
</organism>
<proteinExistence type="predicted"/>
<dbReference type="AlphaFoldDB" id="A0A0N7LQ84"/>
<dbReference type="GeneID" id="55492727"/>
<feature type="signal peptide" evidence="1">
    <location>
        <begin position="1"/>
        <end position="24"/>
    </location>
</feature>
<dbReference type="RefSeq" id="WP_233493379.1">
    <property type="nucleotide sequence ID" value="NZ_CYPU01000023.1"/>
</dbReference>
<keyword evidence="1" id="KW-0732">Signal</keyword>
<dbReference type="Proteomes" id="UP000050783">
    <property type="component" value="Unassembled WGS sequence"/>
</dbReference>
<gene>
    <name evidence="2" type="ORF">RUA4292_01476</name>
</gene>
<dbReference type="EMBL" id="CYPU01000023">
    <property type="protein sequence ID" value="CUH47308.1"/>
    <property type="molecule type" value="Genomic_DNA"/>
</dbReference>
<evidence type="ECO:0000256" key="1">
    <source>
        <dbReference type="SAM" id="SignalP"/>
    </source>
</evidence>
<accession>A0A0N7LQ84</accession>
<sequence length="150" mass="16338">MTRYMTAGAAALATSLSLATASMAETTPDLRDAWSGTYTKVSPSRVATGDAPRFHQGEWVLDIQQQQDNLFWGPSMWRPDAGTDWRVFDATGTISLDGSGTIGIVESSADPQVGVNALVDARYQNGKIYADFRSLRRGTTYSVVLERQVN</sequence>
<name>A0A0N7LQ84_9RHOB</name>
<evidence type="ECO:0000313" key="3">
    <source>
        <dbReference type="Proteomes" id="UP000050783"/>
    </source>
</evidence>